<feature type="compositionally biased region" description="Low complexity" evidence="1">
    <location>
        <begin position="744"/>
        <end position="757"/>
    </location>
</feature>
<keyword evidence="3" id="KW-1185">Reference proteome</keyword>
<feature type="compositionally biased region" description="Basic and acidic residues" evidence="1">
    <location>
        <begin position="487"/>
        <end position="496"/>
    </location>
</feature>
<feature type="compositionally biased region" description="Basic residues" evidence="1">
    <location>
        <begin position="501"/>
        <end position="511"/>
    </location>
</feature>
<feature type="compositionally biased region" description="Pro residues" evidence="1">
    <location>
        <begin position="360"/>
        <end position="374"/>
    </location>
</feature>
<feature type="compositionally biased region" description="Pro residues" evidence="1">
    <location>
        <begin position="582"/>
        <end position="596"/>
    </location>
</feature>
<gene>
    <name evidence="2" type="ORF">KDL28_09770</name>
</gene>
<comment type="caution">
    <text evidence="2">The sequence shown here is derived from an EMBL/GenBank/DDBJ whole genome shotgun (WGS) entry which is preliminary data.</text>
</comment>
<feature type="compositionally biased region" description="Basic and acidic residues" evidence="1">
    <location>
        <begin position="325"/>
        <end position="341"/>
    </location>
</feature>
<feature type="compositionally biased region" description="Basic and acidic residues" evidence="1">
    <location>
        <begin position="619"/>
        <end position="643"/>
    </location>
</feature>
<evidence type="ECO:0000256" key="1">
    <source>
        <dbReference type="SAM" id="MobiDB-lite"/>
    </source>
</evidence>
<proteinExistence type="predicted"/>
<feature type="compositionally biased region" description="Basic and acidic residues" evidence="1">
    <location>
        <begin position="293"/>
        <end position="314"/>
    </location>
</feature>
<sequence length="801" mass="84058">METTSRNATHDLLLALAGRVDDDLLGWVRELVAVGEDAHAVEMLTASLAADRVALPPTVRGRLVELARAARIELDVDAALLPAAAEDATEHRFAAEESLAGPVATVLVTMPARQLEGCRVLLTHRRTAAGSAPGPLPHPVLVVEVEPGTRRPDMLAYQLAVALQRSGVICSVEVLTVGDTVPAYHAEALRSARQLRLDRRPPAPAEEHAPEERAPEPRTAEPRVVESTVAVPALPTRKRRGEQREPDAEPGSGGDRAAHRLNEVTQPISAAPPFGASNSDTPLFDSPTPTPPRSERDDRDDSAARVEAEEEAQRARLTAVPTLFDETHADDGDFRPEEFGRSRRAAHRATPPESGDPEPRPAPRPKPRVLPAPVTPINRTSLTGPTPIPLLRRGTNGRPPLSPVDRNGHDGTGEDDFDPLQDPLSRPLMPPLLDRTPPLTGPIGLVGATPDGRPSDDGRPTDESWSGDWLSGAWAMPSDGAPNGERPAAEPEREISPPRPIGRRSARHRYLRTPDEPVDTGPSGDSADDAPAEVDGPGSGAIPLPAADTGAHPAPPRSGAIPMPGAGTGSHPAAPPTNGAIPIPPASGPIPIPLPPATTGGMPQTPTRPAIPMPSGTSRDQEARPDEHPRQLPDERTDDRTVDIEVDPNLGLRPESLARLGEADLDLLAKLQAELRSGRVPRGDDRPPEPPPYRPVDGTGANGAVPRNGGPPGAGTAAHRIVHSNGHGPANGSRSNGSGPGDPAVNGTGANGAVTGTGRFGPERNGSNGSTRHGSRLNPFSSRRKRGTEPGPDEDTPPDAG</sequence>
<accession>A0ABT0ZX95</accession>
<evidence type="ECO:0000313" key="3">
    <source>
        <dbReference type="Proteomes" id="UP001165283"/>
    </source>
</evidence>
<dbReference type="Proteomes" id="UP001165283">
    <property type="component" value="Unassembled WGS sequence"/>
</dbReference>
<protein>
    <submittedName>
        <fullName evidence="2">Uncharacterized protein</fullName>
    </submittedName>
</protein>
<feature type="compositionally biased region" description="Basic and acidic residues" evidence="1">
    <location>
        <begin position="453"/>
        <end position="462"/>
    </location>
</feature>
<dbReference type="RefSeq" id="WP_252437110.1">
    <property type="nucleotide sequence ID" value="NZ_JAGSOV010000020.1"/>
</dbReference>
<dbReference type="EMBL" id="JAGSOV010000020">
    <property type="protein sequence ID" value="MCO1655341.1"/>
    <property type="molecule type" value="Genomic_DNA"/>
</dbReference>
<feature type="compositionally biased region" description="Acidic residues" evidence="1">
    <location>
        <begin position="791"/>
        <end position="801"/>
    </location>
</feature>
<feature type="region of interest" description="Disordered" evidence="1">
    <location>
        <begin position="195"/>
        <end position="656"/>
    </location>
</feature>
<reference evidence="2" key="1">
    <citation type="submission" date="2021-04" db="EMBL/GenBank/DDBJ databases">
        <title>Pseudonocardia sp. nov., isolated from sandy soil of mangrove forest.</title>
        <authorList>
            <person name="Zan Z."/>
            <person name="Huang R."/>
            <person name="Liu W."/>
        </authorList>
    </citation>
    <scope>NUCLEOTIDE SEQUENCE</scope>
    <source>
        <strain evidence="2">S2-4</strain>
    </source>
</reference>
<evidence type="ECO:0000313" key="2">
    <source>
        <dbReference type="EMBL" id="MCO1655341.1"/>
    </source>
</evidence>
<name>A0ABT0ZX95_9PSEU</name>
<organism evidence="2 3">
    <name type="scientific">Pseudonocardia humida</name>
    <dbReference type="NCBI Taxonomy" id="2800819"/>
    <lineage>
        <taxon>Bacteria</taxon>
        <taxon>Bacillati</taxon>
        <taxon>Actinomycetota</taxon>
        <taxon>Actinomycetes</taxon>
        <taxon>Pseudonocardiales</taxon>
        <taxon>Pseudonocardiaceae</taxon>
        <taxon>Pseudonocardia</taxon>
    </lineage>
</organism>
<feature type="region of interest" description="Disordered" evidence="1">
    <location>
        <begin position="674"/>
        <end position="801"/>
    </location>
</feature>
<feature type="compositionally biased region" description="Basic and acidic residues" evidence="1">
    <location>
        <begin position="195"/>
        <end position="224"/>
    </location>
</feature>